<evidence type="ECO:0000259" key="5">
    <source>
        <dbReference type="PROSITE" id="PS51635"/>
    </source>
</evidence>
<dbReference type="Gene3D" id="3.40.1090.10">
    <property type="entry name" value="Cytosolic phospholipase A2 catalytic domain"/>
    <property type="match status" value="1"/>
</dbReference>
<evidence type="ECO:0000256" key="4">
    <source>
        <dbReference type="PROSITE-ProRule" id="PRU01161"/>
    </source>
</evidence>
<feature type="short sequence motif" description="DGA/G" evidence="4">
    <location>
        <begin position="198"/>
        <end position="200"/>
    </location>
</feature>
<feature type="active site" description="Nucleophile" evidence="4">
    <location>
        <position position="53"/>
    </location>
</feature>
<name>A0A2K8KZK9_MARES</name>
<feature type="domain" description="PNPLA" evidence="5">
    <location>
        <begin position="20"/>
        <end position="211"/>
    </location>
</feature>
<sequence>MTLFNRIFAGHQKQKTGFVLALGGGGGRGLAHLGVLEVLEEHHLKPDVIVGTSIGALFGAMYAVNPDARMVIRHAEEILASDLFNSIELPVLNDEEDDSWLSRLTAAAKQTLLYTKAATDTSFADTNALVDIAYGFCGGESFADAKIPLFITAVHFPGGECELFSIDSDVKLPCAIAASMAIPGVFTPVSIGDKKYVDGGVAAELPSKEAKMVARPDQLVVAVNVGARPRPDVEPANVYGMLDWSSEIKSLYLRRYSKEYADVVIEPLVSFTQWHDFSNPEQEIDRGRQAAYEQMPKLIKMLEGK</sequence>
<protein>
    <submittedName>
        <fullName evidence="6">NTE family protein</fullName>
    </submittedName>
</protein>
<accession>A0A2K8KZK9</accession>
<dbReference type="InterPro" id="IPR002641">
    <property type="entry name" value="PNPLA_dom"/>
</dbReference>
<evidence type="ECO:0000313" key="6">
    <source>
        <dbReference type="EMBL" id="ATX80455.1"/>
    </source>
</evidence>
<feature type="active site" description="Proton acceptor" evidence="4">
    <location>
        <position position="198"/>
    </location>
</feature>
<dbReference type="PROSITE" id="PS51635">
    <property type="entry name" value="PNPLA"/>
    <property type="match status" value="1"/>
</dbReference>
<proteinExistence type="predicted"/>
<dbReference type="OrthoDB" id="5290098at2"/>
<dbReference type="EMBL" id="CP018799">
    <property type="protein sequence ID" value="ATX80455.1"/>
    <property type="molecule type" value="Genomic_DNA"/>
</dbReference>
<dbReference type="Proteomes" id="UP000231701">
    <property type="component" value="Chromosome"/>
</dbReference>
<dbReference type="GO" id="GO:0016042">
    <property type="term" value="P:lipid catabolic process"/>
    <property type="evidence" value="ECO:0007669"/>
    <property type="project" value="UniProtKB-UniRule"/>
</dbReference>
<gene>
    <name evidence="6" type="ORF">Ga0123461_2049</name>
</gene>
<evidence type="ECO:0000313" key="7">
    <source>
        <dbReference type="Proteomes" id="UP000231701"/>
    </source>
</evidence>
<feature type="short sequence motif" description="GXGXXG" evidence="4">
    <location>
        <begin position="24"/>
        <end position="29"/>
    </location>
</feature>
<dbReference type="GO" id="GO:0016787">
    <property type="term" value="F:hydrolase activity"/>
    <property type="evidence" value="ECO:0007669"/>
    <property type="project" value="UniProtKB-UniRule"/>
</dbReference>
<keyword evidence="1 4" id="KW-0378">Hydrolase</keyword>
<keyword evidence="7" id="KW-1185">Reference proteome</keyword>
<dbReference type="PANTHER" id="PTHR14226">
    <property type="entry name" value="NEUROPATHY TARGET ESTERASE/SWISS CHEESE D.MELANOGASTER"/>
    <property type="match status" value="1"/>
</dbReference>
<dbReference type="KEGG" id="maes:Ga0123461_2049"/>
<reference evidence="6 7" key="1">
    <citation type="submission" date="2016-12" db="EMBL/GenBank/DDBJ databases">
        <title>Isolation and genomic insights into novel planktonic Zetaproteobacteria from stratified waters of the Chesapeake Bay.</title>
        <authorList>
            <person name="McAllister S.M."/>
            <person name="Kato S."/>
            <person name="Chan C.S."/>
            <person name="Chiu B.K."/>
            <person name="Field E.K."/>
        </authorList>
    </citation>
    <scope>NUCLEOTIDE SEQUENCE [LARGE SCALE GENOMIC DNA]</scope>
    <source>
        <strain evidence="6 7">CP-5</strain>
    </source>
</reference>
<dbReference type="PANTHER" id="PTHR14226:SF29">
    <property type="entry name" value="NEUROPATHY TARGET ESTERASE SWS"/>
    <property type="match status" value="1"/>
</dbReference>
<dbReference type="SUPFAM" id="SSF52151">
    <property type="entry name" value="FabD/lysophospholipase-like"/>
    <property type="match status" value="1"/>
</dbReference>
<keyword evidence="2 4" id="KW-0442">Lipid degradation</keyword>
<evidence type="ECO:0000256" key="3">
    <source>
        <dbReference type="ARBA" id="ARBA00023098"/>
    </source>
</evidence>
<feature type="short sequence motif" description="GXSXG" evidence="4">
    <location>
        <begin position="51"/>
        <end position="55"/>
    </location>
</feature>
<evidence type="ECO:0000256" key="2">
    <source>
        <dbReference type="ARBA" id="ARBA00022963"/>
    </source>
</evidence>
<dbReference type="InterPro" id="IPR050301">
    <property type="entry name" value="NTE"/>
</dbReference>
<dbReference type="AlphaFoldDB" id="A0A2K8KZK9"/>
<dbReference type="InterPro" id="IPR016035">
    <property type="entry name" value="Acyl_Trfase/lysoPLipase"/>
</dbReference>
<organism evidence="6 7">
    <name type="scientific">Mariprofundus aestuarium</name>
    <dbReference type="NCBI Taxonomy" id="1921086"/>
    <lineage>
        <taxon>Bacteria</taxon>
        <taxon>Pseudomonadati</taxon>
        <taxon>Pseudomonadota</taxon>
        <taxon>Candidatius Mariprofundia</taxon>
        <taxon>Mariprofundales</taxon>
        <taxon>Mariprofundaceae</taxon>
        <taxon>Mariprofundus</taxon>
    </lineage>
</organism>
<keyword evidence="3 4" id="KW-0443">Lipid metabolism</keyword>
<dbReference type="Pfam" id="PF01734">
    <property type="entry name" value="Patatin"/>
    <property type="match status" value="1"/>
</dbReference>
<evidence type="ECO:0000256" key="1">
    <source>
        <dbReference type="ARBA" id="ARBA00022801"/>
    </source>
</evidence>